<name>A0A7G5FG95_9CORY</name>
<protein>
    <recommendedName>
        <fullName evidence="4">Secreted protein</fullName>
    </recommendedName>
</protein>
<keyword evidence="3" id="KW-1185">Reference proteome</keyword>
<dbReference type="RefSeq" id="WP_182386457.1">
    <property type="nucleotide sequence ID" value="NZ_CP059833.1"/>
</dbReference>
<evidence type="ECO:0008006" key="4">
    <source>
        <dbReference type="Google" id="ProtNLM"/>
    </source>
</evidence>
<proteinExistence type="predicted"/>
<keyword evidence="1" id="KW-0732">Signal</keyword>
<sequence>MIRRGVAAVSCMIIAGALVWAQFTDHSTPPRNNNGDVVGMETGETFPEYHSRAQATVDSATGDCFALVTLERPGDLAPLDAISVQRLSAAVYRDKPAVPVPEPIGGATRSSVLPAPESVVAVVVYSAAEQLRDVAKAPGIAVVEALPDDAAWGQFGIRPVAVE</sequence>
<dbReference type="EMBL" id="CP059833">
    <property type="protein sequence ID" value="QMV85636.1"/>
    <property type="molecule type" value="Genomic_DNA"/>
</dbReference>
<reference evidence="2 3" key="1">
    <citation type="submission" date="2020-07" db="EMBL/GenBank/DDBJ databases">
        <title>non toxigenic Corynebacterium sp. nov from a clinical source.</title>
        <authorList>
            <person name="Bernier A.-M."/>
            <person name="Bernard K."/>
        </authorList>
    </citation>
    <scope>NUCLEOTIDE SEQUENCE [LARGE SCALE GENOMIC DNA]</scope>
    <source>
        <strain evidence="3">NML 93-0612</strain>
    </source>
</reference>
<dbReference type="Proteomes" id="UP000515570">
    <property type="component" value="Chromosome"/>
</dbReference>
<feature type="signal peptide" evidence="1">
    <location>
        <begin position="1"/>
        <end position="21"/>
    </location>
</feature>
<gene>
    <name evidence="2" type="ORF">HW450_02490</name>
</gene>
<evidence type="ECO:0000256" key="1">
    <source>
        <dbReference type="SAM" id="SignalP"/>
    </source>
</evidence>
<evidence type="ECO:0000313" key="2">
    <source>
        <dbReference type="EMBL" id="QMV85636.1"/>
    </source>
</evidence>
<dbReference type="AlphaFoldDB" id="A0A7G5FG95"/>
<feature type="chain" id="PRO_5028844708" description="Secreted protein" evidence="1">
    <location>
        <begin position="22"/>
        <end position="163"/>
    </location>
</feature>
<organism evidence="2 3">
    <name type="scientific">Corynebacterium hindlerae</name>
    <dbReference type="NCBI Taxonomy" id="699041"/>
    <lineage>
        <taxon>Bacteria</taxon>
        <taxon>Bacillati</taxon>
        <taxon>Actinomycetota</taxon>
        <taxon>Actinomycetes</taxon>
        <taxon>Mycobacteriales</taxon>
        <taxon>Corynebacteriaceae</taxon>
        <taxon>Corynebacterium</taxon>
    </lineage>
</organism>
<accession>A0A7G5FG95</accession>
<evidence type="ECO:0000313" key="3">
    <source>
        <dbReference type="Proteomes" id="UP000515570"/>
    </source>
</evidence>